<feature type="domain" description="UspA" evidence="2">
    <location>
        <begin position="5"/>
        <end position="133"/>
    </location>
</feature>
<protein>
    <recommendedName>
        <fullName evidence="2">UspA domain-containing protein</fullName>
    </recommendedName>
</protein>
<evidence type="ECO:0000313" key="4">
    <source>
        <dbReference type="Proteomes" id="UP000623608"/>
    </source>
</evidence>
<gene>
    <name evidence="3" type="ORF">Ate02nite_82310</name>
</gene>
<evidence type="ECO:0000313" key="3">
    <source>
        <dbReference type="EMBL" id="GIF25501.1"/>
    </source>
</evidence>
<dbReference type="InterPro" id="IPR006016">
    <property type="entry name" value="UspA"/>
</dbReference>
<dbReference type="RefSeq" id="WP_203813309.1">
    <property type="nucleotide sequence ID" value="NZ_BOMY01000051.1"/>
</dbReference>
<name>A0A919NUI1_9ACTN</name>
<proteinExistence type="predicted"/>
<dbReference type="InterPro" id="IPR014729">
    <property type="entry name" value="Rossmann-like_a/b/a_fold"/>
</dbReference>
<dbReference type="SUPFAM" id="SSF52402">
    <property type="entry name" value="Adenine nucleotide alpha hydrolases-like"/>
    <property type="match status" value="1"/>
</dbReference>
<sequence length="181" mass="19785">MTDEQVIVGVSPSLAGLAALRWALGEARRRQVPLLAVRAWQLDFGPRARPTWEFERATAEDARTLAHGAFRLAGESADDVVIRVPRGLAATALRDYAHPHDLLVLGAGRSRWLGGPVVRAAVRGAPCPVIVVPPPELTLHGRRAGRRLHREVSDALSRLPRPGEPEKRPGWAENGPAWHEK</sequence>
<evidence type="ECO:0000256" key="1">
    <source>
        <dbReference type="SAM" id="MobiDB-lite"/>
    </source>
</evidence>
<dbReference type="Pfam" id="PF00582">
    <property type="entry name" value="Usp"/>
    <property type="match status" value="1"/>
</dbReference>
<organism evidence="3 4">
    <name type="scientific">Paractinoplanes tereljensis</name>
    <dbReference type="NCBI Taxonomy" id="571912"/>
    <lineage>
        <taxon>Bacteria</taxon>
        <taxon>Bacillati</taxon>
        <taxon>Actinomycetota</taxon>
        <taxon>Actinomycetes</taxon>
        <taxon>Micromonosporales</taxon>
        <taxon>Micromonosporaceae</taxon>
        <taxon>Paractinoplanes</taxon>
    </lineage>
</organism>
<dbReference type="EMBL" id="BOMY01000051">
    <property type="protein sequence ID" value="GIF25501.1"/>
    <property type="molecule type" value="Genomic_DNA"/>
</dbReference>
<feature type="region of interest" description="Disordered" evidence="1">
    <location>
        <begin position="151"/>
        <end position="181"/>
    </location>
</feature>
<keyword evidence="4" id="KW-1185">Reference proteome</keyword>
<accession>A0A919NUI1</accession>
<dbReference type="Proteomes" id="UP000623608">
    <property type="component" value="Unassembled WGS sequence"/>
</dbReference>
<reference evidence="3" key="1">
    <citation type="submission" date="2021-01" db="EMBL/GenBank/DDBJ databases">
        <title>Whole genome shotgun sequence of Actinoplanes tereljensis NBRC 105297.</title>
        <authorList>
            <person name="Komaki H."/>
            <person name="Tamura T."/>
        </authorList>
    </citation>
    <scope>NUCLEOTIDE SEQUENCE</scope>
    <source>
        <strain evidence="3">NBRC 105297</strain>
    </source>
</reference>
<evidence type="ECO:0000259" key="2">
    <source>
        <dbReference type="Pfam" id="PF00582"/>
    </source>
</evidence>
<comment type="caution">
    <text evidence="3">The sequence shown here is derived from an EMBL/GenBank/DDBJ whole genome shotgun (WGS) entry which is preliminary data.</text>
</comment>
<feature type="compositionally biased region" description="Basic and acidic residues" evidence="1">
    <location>
        <begin position="161"/>
        <end position="170"/>
    </location>
</feature>
<dbReference type="Gene3D" id="3.40.50.620">
    <property type="entry name" value="HUPs"/>
    <property type="match status" value="1"/>
</dbReference>
<dbReference type="AlphaFoldDB" id="A0A919NUI1"/>